<proteinExistence type="predicted"/>
<name>A0A0M3I2C2_ASCLU</name>
<evidence type="ECO:0000313" key="3">
    <source>
        <dbReference type="WBParaSite" id="ALUE_0001061301-mRNA-1"/>
    </source>
</evidence>
<reference evidence="3" key="1">
    <citation type="submission" date="2017-02" db="UniProtKB">
        <authorList>
            <consortium name="WormBaseParasite"/>
        </authorList>
    </citation>
    <scope>IDENTIFICATION</scope>
</reference>
<dbReference type="Proteomes" id="UP000036681">
    <property type="component" value="Unplaced"/>
</dbReference>
<protein>
    <submittedName>
        <fullName evidence="3">Transposase</fullName>
    </submittedName>
</protein>
<feature type="compositionally biased region" description="Polar residues" evidence="1">
    <location>
        <begin position="46"/>
        <end position="56"/>
    </location>
</feature>
<keyword evidence="2" id="KW-1185">Reference proteome</keyword>
<accession>A0A0M3I2C2</accession>
<organism evidence="2 3">
    <name type="scientific">Ascaris lumbricoides</name>
    <name type="common">Giant roundworm</name>
    <dbReference type="NCBI Taxonomy" id="6252"/>
    <lineage>
        <taxon>Eukaryota</taxon>
        <taxon>Metazoa</taxon>
        <taxon>Ecdysozoa</taxon>
        <taxon>Nematoda</taxon>
        <taxon>Chromadorea</taxon>
        <taxon>Rhabditida</taxon>
        <taxon>Spirurina</taxon>
        <taxon>Ascaridomorpha</taxon>
        <taxon>Ascaridoidea</taxon>
        <taxon>Ascarididae</taxon>
        <taxon>Ascaris</taxon>
    </lineage>
</organism>
<feature type="region of interest" description="Disordered" evidence="1">
    <location>
        <begin position="28"/>
        <end position="56"/>
    </location>
</feature>
<dbReference type="AlphaFoldDB" id="A0A0M3I2C2"/>
<evidence type="ECO:0000256" key="1">
    <source>
        <dbReference type="SAM" id="MobiDB-lite"/>
    </source>
</evidence>
<dbReference type="WBParaSite" id="ALUE_0001061301-mRNA-1">
    <property type="protein sequence ID" value="ALUE_0001061301-mRNA-1"/>
    <property type="gene ID" value="ALUE_0001061301"/>
</dbReference>
<evidence type="ECO:0000313" key="2">
    <source>
        <dbReference type="Proteomes" id="UP000036681"/>
    </source>
</evidence>
<sequence>MEQAAPGKLCAIAKEKTLSYERVQRTLNGAQDSDLTPNREDFSRLQPDTTDENSQPIQNIVLGRTLTSYSVSIRA</sequence>